<dbReference type="Proteomes" id="UP000799537">
    <property type="component" value="Unassembled WGS sequence"/>
</dbReference>
<keyword evidence="3" id="KW-1185">Reference proteome</keyword>
<feature type="region of interest" description="Disordered" evidence="1">
    <location>
        <begin position="316"/>
        <end position="389"/>
    </location>
</feature>
<gene>
    <name evidence="2" type="ORF">M409DRAFT_18878</name>
</gene>
<dbReference type="GeneID" id="54557959"/>
<dbReference type="EMBL" id="ML993584">
    <property type="protein sequence ID" value="KAF2170905.1"/>
    <property type="molecule type" value="Genomic_DNA"/>
</dbReference>
<evidence type="ECO:0000313" key="3">
    <source>
        <dbReference type="Proteomes" id="UP000799537"/>
    </source>
</evidence>
<sequence length="389" mass="43979">MSERMKRSLPLYGLAARFEYLKYSIKIIEVVARLRLLEAEDSDFEHFRKGVRKELSTTAVEETYYRAHVDHENSEIQKIRGDLSSTYQNIMEMGDNYAVHFPAHRMIPRPSSAEASCHVPVLAPEIRDLIWKDMASSHISPLDREDYGLPSSHVLRGPASRELAAPSLVHRLNRPRDKLYVCGLQNDLFARDVLKFKSRDVETAENALGDHGVWKMEDSEVDSLTQTVGKWLQLSPDSQPLLQQRCKQKAEQLVDNLRAGLDELQTMTYNEGRDDSTEEHAIANIGSQRQPMLMMQDLAFALHRCIDEKVPKAYRRRALPAPTESEAGSSTRSGAMAAPARQSHTSLSRRADTQHSRQGNPDSAMISPRNSKSTQGSRNTTNSERRAGR</sequence>
<evidence type="ECO:0000256" key="1">
    <source>
        <dbReference type="SAM" id="MobiDB-lite"/>
    </source>
</evidence>
<organism evidence="2 3">
    <name type="scientific">Zasmidium cellare ATCC 36951</name>
    <dbReference type="NCBI Taxonomy" id="1080233"/>
    <lineage>
        <taxon>Eukaryota</taxon>
        <taxon>Fungi</taxon>
        <taxon>Dikarya</taxon>
        <taxon>Ascomycota</taxon>
        <taxon>Pezizomycotina</taxon>
        <taxon>Dothideomycetes</taxon>
        <taxon>Dothideomycetidae</taxon>
        <taxon>Mycosphaerellales</taxon>
        <taxon>Mycosphaerellaceae</taxon>
        <taxon>Zasmidium</taxon>
    </lineage>
</organism>
<dbReference type="RefSeq" id="XP_033671794.1">
    <property type="nucleotide sequence ID" value="XM_033804687.1"/>
</dbReference>
<evidence type="ECO:0000313" key="2">
    <source>
        <dbReference type="EMBL" id="KAF2170905.1"/>
    </source>
</evidence>
<accession>A0A6A6CV34</accession>
<dbReference type="AlphaFoldDB" id="A0A6A6CV34"/>
<reference evidence="2" key="1">
    <citation type="journal article" date="2020" name="Stud. Mycol.">
        <title>101 Dothideomycetes genomes: a test case for predicting lifestyles and emergence of pathogens.</title>
        <authorList>
            <person name="Haridas S."/>
            <person name="Albert R."/>
            <person name="Binder M."/>
            <person name="Bloem J."/>
            <person name="Labutti K."/>
            <person name="Salamov A."/>
            <person name="Andreopoulos B."/>
            <person name="Baker S."/>
            <person name="Barry K."/>
            <person name="Bills G."/>
            <person name="Bluhm B."/>
            <person name="Cannon C."/>
            <person name="Castanera R."/>
            <person name="Culley D."/>
            <person name="Daum C."/>
            <person name="Ezra D."/>
            <person name="Gonzalez J."/>
            <person name="Henrissat B."/>
            <person name="Kuo A."/>
            <person name="Liang C."/>
            <person name="Lipzen A."/>
            <person name="Lutzoni F."/>
            <person name="Magnuson J."/>
            <person name="Mondo S."/>
            <person name="Nolan M."/>
            <person name="Ohm R."/>
            <person name="Pangilinan J."/>
            <person name="Park H.-J."/>
            <person name="Ramirez L."/>
            <person name="Alfaro M."/>
            <person name="Sun H."/>
            <person name="Tritt A."/>
            <person name="Yoshinaga Y."/>
            <person name="Zwiers L.-H."/>
            <person name="Turgeon B."/>
            <person name="Goodwin S."/>
            <person name="Spatafora J."/>
            <person name="Crous P."/>
            <person name="Grigoriev I."/>
        </authorList>
    </citation>
    <scope>NUCLEOTIDE SEQUENCE</scope>
    <source>
        <strain evidence="2">ATCC 36951</strain>
    </source>
</reference>
<proteinExistence type="predicted"/>
<name>A0A6A6CV34_ZASCE</name>
<feature type="compositionally biased region" description="Polar residues" evidence="1">
    <location>
        <begin position="368"/>
        <end position="382"/>
    </location>
</feature>
<protein>
    <submittedName>
        <fullName evidence="2">Uncharacterized protein</fullName>
    </submittedName>
</protein>